<dbReference type="Proteomes" id="UP001257914">
    <property type="component" value="Unassembled WGS sequence"/>
</dbReference>
<proteinExistence type="predicted"/>
<evidence type="ECO:0000313" key="3">
    <source>
        <dbReference type="Proteomes" id="UP001257914"/>
    </source>
</evidence>
<dbReference type="SUPFAM" id="SSF53244">
    <property type="entry name" value="MurD-like peptide ligases, peptide-binding domain"/>
    <property type="match status" value="1"/>
</dbReference>
<feature type="domain" description="Mur ligase C-terminal" evidence="1">
    <location>
        <begin position="14"/>
        <end position="93"/>
    </location>
</feature>
<dbReference type="PANTHER" id="PTHR23135:SF4">
    <property type="entry name" value="UDP-N-ACETYLMURAMOYL-L-ALANYL-D-GLUTAMATE--2,6-DIAMINOPIMELATE LIGASE MURE HOMOLOG, CHLOROPLASTIC"/>
    <property type="match status" value="1"/>
</dbReference>
<reference evidence="2 3" key="1">
    <citation type="submission" date="2023-10" db="EMBL/GenBank/DDBJ databases">
        <title>Psychrosphaera aquimaarina strain SW33 isolated from seawater.</title>
        <authorList>
            <person name="Bayburt H."/>
            <person name="Kim J.M."/>
            <person name="Choi B.J."/>
            <person name="Jeon C.O."/>
        </authorList>
    </citation>
    <scope>NUCLEOTIDE SEQUENCE [LARGE SCALE GENOMIC DNA]</scope>
    <source>
        <strain evidence="2 3">KCTC 52743</strain>
    </source>
</reference>
<dbReference type="InterPro" id="IPR036615">
    <property type="entry name" value="Mur_ligase_C_dom_sf"/>
</dbReference>
<evidence type="ECO:0000259" key="1">
    <source>
        <dbReference type="Pfam" id="PF02875"/>
    </source>
</evidence>
<dbReference type="Gene3D" id="3.90.190.20">
    <property type="entry name" value="Mur ligase, C-terminal domain"/>
    <property type="match status" value="1"/>
</dbReference>
<accession>A0ABU3QYT5</accession>
<dbReference type="PANTHER" id="PTHR23135">
    <property type="entry name" value="MUR LIGASE FAMILY MEMBER"/>
    <property type="match status" value="1"/>
</dbReference>
<keyword evidence="3" id="KW-1185">Reference proteome</keyword>
<dbReference type="InterPro" id="IPR004101">
    <property type="entry name" value="Mur_ligase_C"/>
</dbReference>
<dbReference type="Pfam" id="PF02875">
    <property type="entry name" value="Mur_ligase_C"/>
    <property type="match status" value="1"/>
</dbReference>
<sequence length="104" mass="11440">MLTMPISLMRLNMFLKAVRPFTTGRIVLAFGCGGDRDKGKRKLMGEIASRLADVVIVTDDNPRSEAPDAIRQEILSSVPDAIDIGDRQKAIETPVFPCLKRAIV</sequence>
<dbReference type="RefSeq" id="WP_315946327.1">
    <property type="nucleotide sequence ID" value="NZ_JAWCUA010000004.1"/>
</dbReference>
<comment type="caution">
    <text evidence="2">The sequence shown here is derived from an EMBL/GenBank/DDBJ whole genome shotgun (WGS) entry which is preliminary data.</text>
</comment>
<dbReference type="EMBL" id="JAWCUA010000004">
    <property type="protein sequence ID" value="MDU0112611.1"/>
    <property type="molecule type" value="Genomic_DNA"/>
</dbReference>
<gene>
    <name evidence="2" type="ORF">RT723_06250</name>
</gene>
<name>A0ABU3QYT5_9GAMM</name>
<evidence type="ECO:0000313" key="2">
    <source>
        <dbReference type="EMBL" id="MDU0112611.1"/>
    </source>
</evidence>
<organism evidence="2 3">
    <name type="scientific">Psychrosphaera aquimarina</name>
    <dbReference type="NCBI Taxonomy" id="2044854"/>
    <lineage>
        <taxon>Bacteria</taxon>
        <taxon>Pseudomonadati</taxon>
        <taxon>Pseudomonadota</taxon>
        <taxon>Gammaproteobacteria</taxon>
        <taxon>Alteromonadales</taxon>
        <taxon>Pseudoalteromonadaceae</taxon>
        <taxon>Psychrosphaera</taxon>
    </lineage>
</organism>
<protein>
    <submittedName>
        <fullName evidence="2">Cyanophycin synthetase</fullName>
    </submittedName>
</protein>